<protein>
    <submittedName>
        <fullName evidence="1">GatB/YqeY domain-containing protein</fullName>
    </submittedName>
</protein>
<dbReference type="InterPro" id="IPR023168">
    <property type="entry name" value="GatB_Yqey_C_2"/>
</dbReference>
<dbReference type="SUPFAM" id="SSF89095">
    <property type="entry name" value="GatB/YqeY motif"/>
    <property type="match status" value="1"/>
</dbReference>
<organism evidence="1 2">
    <name type="scientific">Candidatus Tidjanibacter faecipullorum</name>
    <dbReference type="NCBI Taxonomy" id="2838766"/>
    <lineage>
        <taxon>Bacteria</taxon>
        <taxon>Pseudomonadati</taxon>
        <taxon>Bacteroidota</taxon>
        <taxon>Bacteroidia</taxon>
        <taxon>Bacteroidales</taxon>
        <taxon>Rikenellaceae</taxon>
        <taxon>Tidjanibacter</taxon>
    </lineage>
</organism>
<dbReference type="Pfam" id="PF09424">
    <property type="entry name" value="YqeY"/>
    <property type="match status" value="1"/>
</dbReference>
<dbReference type="InterPro" id="IPR019004">
    <property type="entry name" value="YqeY/Aim41"/>
</dbReference>
<dbReference type="Gene3D" id="1.10.1510.10">
    <property type="entry name" value="Uncharacterised protein YqeY/AIM41 PF09424, N-terminal domain"/>
    <property type="match status" value="1"/>
</dbReference>
<dbReference type="GO" id="GO:0016884">
    <property type="term" value="F:carbon-nitrogen ligase activity, with glutamine as amido-N-donor"/>
    <property type="evidence" value="ECO:0007669"/>
    <property type="project" value="InterPro"/>
</dbReference>
<dbReference type="InterPro" id="IPR003789">
    <property type="entry name" value="Asn/Gln_tRNA_amidoTrase-B-like"/>
</dbReference>
<dbReference type="InterPro" id="IPR042184">
    <property type="entry name" value="YqeY/Aim41_N"/>
</dbReference>
<accession>A0A9D2DEK6</accession>
<proteinExistence type="predicted"/>
<dbReference type="PANTHER" id="PTHR28055">
    <property type="entry name" value="ALTERED INHERITANCE OF MITOCHONDRIA PROTEIN 41, MITOCHONDRIAL"/>
    <property type="match status" value="1"/>
</dbReference>
<reference evidence="1" key="1">
    <citation type="journal article" date="2021" name="PeerJ">
        <title>Extensive microbial diversity within the chicken gut microbiome revealed by metagenomics and culture.</title>
        <authorList>
            <person name="Gilroy R."/>
            <person name="Ravi A."/>
            <person name="Getino M."/>
            <person name="Pursley I."/>
            <person name="Horton D.L."/>
            <person name="Alikhan N.F."/>
            <person name="Baker D."/>
            <person name="Gharbi K."/>
            <person name="Hall N."/>
            <person name="Watson M."/>
            <person name="Adriaenssens E.M."/>
            <person name="Foster-Nyarko E."/>
            <person name="Jarju S."/>
            <person name="Secka A."/>
            <person name="Antonio M."/>
            <person name="Oren A."/>
            <person name="Chaudhuri R.R."/>
            <person name="La Ragione R."/>
            <person name="Hildebrand F."/>
            <person name="Pallen M.J."/>
        </authorList>
    </citation>
    <scope>NUCLEOTIDE SEQUENCE</scope>
    <source>
        <strain evidence="1">ChiHjej11B10-19426</strain>
    </source>
</reference>
<evidence type="ECO:0000313" key="2">
    <source>
        <dbReference type="Proteomes" id="UP000824014"/>
    </source>
</evidence>
<comment type="caution">
    <text evidence="1">The sequence shown here is derived from an EMBL/GenBank/DDBJ whole genome shotgun (WGS) entry which is preliminary data.</text>
</comment>
<name>A0A9D2DEK6_9BACT</name>
<gene>
    <name evidence="1" type="ORF">H9816_06080</name>
</gene>
<evidence type="ECO:0000313" key="1">
    <source>
        <dbReference type="EMBL" id="HIZ15460.1"/>
    </source>
</evidence>
<dbReference type="PANTHER" id="PTHR28055:SF1">
    <property type="entry name" value="ALTERED INHERITANCE OF MITOCHONDRIA PROTEIN 41, MITOCHONDRIAL"/>
    <property type="match status" value="1"/>
</dbReference>
<sequence length="149" mass="16124">MTLEQRINEEIKQAMLAKEAQRLAALRAVKAAILLEKTSGAAHELTDADVVKIMQKLVKQRKESAQLYKEAGREELAANELAEAGFIEVFLPKQLSAEELKAKLTEIIAEVGAQSPADMGKVMGVATKRLAGLADGREISAAVKQLLSK</sequence>
<dbReference type="EMBL" id="DXCC01000020">
    <property type="protein sequence ID" value="HIZ15460.1"/>
    <property type="molecule type" value="Genomic_DNA"/>
</dbReference>
<dbReference type="Gene3D" id="1.10.10.410">
    <property type="match status" value="1"/>
</dbReference>
<dbReference type="AlphaFoldDB" id="A0A9D2DEK6"/>
<reference evidence="1" key="2">
    <citation type="submission" date="2021-04" db="EMBL/GenBank/DDBJ databases">
        <authorList>
            <person name="Gilroy R."/>
        </authorList>
    </citation>
    <scope>NUCLEOTIDE SEQUENCE</scope>
    <source>
        <strain evidence="1">ChiHjej11B10-19426</strain>
    </source>
</reference>
<dbReference type="Proteomes" id="UP000824014">
    <property type="component" value="Unassembled WGS sequence"/>
</dbReference>